<dbReference type="FunFam" id="3.30.9.10:FF:000160">
    <property type="entry name" value="Predicted protein"/>
    <property type="match status" value="1"/>
</dbReference>
<dbReference type="InterPro" id="IPR038299">
    <property type="entry name" value="DAO_C_sf"/>
</dbReference>
<evidence type="ECO:0000313" key="11">
    <source>
        <dbReference type="Proteomes" id="UP000006906"/>
    </source>
</evidence>
<feature type="region of interest" description="Disordered" evidence="7">
    <location>
        <begin position="36"/>
        <end position="67"/>
    </location>
</feature>
<proteinExistence type="inferred from homology"/>
<dbReference type="GO" id="GO:0006127">
    <property type="term" value="P:glycerol-3-phosphate shuttle"/>
    <property type="evidence" value="ECO:0000318"/>
    <property type="project" value="GO_Central"/>
</dbReference>
<dbReference type="Gene3D" id="3.50.50.60">
    <property type="entry name" value="FAD/NAD(P)-binding domain"/>
    <property type="match status" value="2"/>
</dbReference>
<reference evidence="10 11" key="1">
    <citation type="journal article" date="2007" name="Science">
        <title>The Chlamydomonas genome reveals the evolution of key animal and plant functions.</title>
        <authorList>
            <person name="Merchant S.S."/>
            <person name="Prochnik S.E."/>
            <person name="Vallon O."/>
            <person name="Harris E.H."/>
            <person name="Karpowicz S.J."/>
            <person name="Witman G.B."/>
            <person name="Terry A."/>
            <person name="Salamov A."/>
            <person name="Fritz-Laylin L.K."/>
            <person name="Marechal-Drouard L."/>
            <person name="Marshall W.F."/>
            <person name="Qu L.H."/>
            <person name="Nelson D.R."/>
            <person name="Sanderfoot A.A."/>
            <person name="Spalding M.H."/>
            <person name="Kapitonov V.V."/>
            <person name="Ren Q."/>
            <person name="Ferris P."/>
            <person name="Lindquist E."/>
            <person name="Shapiro H."/>
            <person name="Lucas S.M."/>
            <person name="Grimwood J."/>
            <person name="Schmutz J."/>
            <person name="Cardol P."/>
            <person name="Cerutti H."/>
            <person name="Chanfreau G."/>
            <person name="Chen C.L."/>
            <person name="Cognat V."/>
            <person name="Croft M.T."/>
            <person name="Dent R."/>
            <person name="Dutcher S."/>
            <person name="Fernandez E."/>
            <person name="Fukuzawa H."/>
            <person name="Gonzalez-Ballester D."/>
            <person name="Gonzalez-Halphen D."/>
            <person name="Hallmann A."/>
            <person name="Hanikenne M."/>
            <person name="Hippler M."/>
            <person name="Inwood W."/>
            <person name="Jabbari K."/>
            <person name="Kalanon M."/>
            <person name="Kuras R."/>
            <person name="Lefebvre P.A."/>
            <person name="Lemaire S.D."/>
            <person name="Lobanov A.V."/>
            <person name="Lohr M."/>
            <person name="Manuell A."/>
            <person name="Meier I."/>
            <person name="Mets L."/>
            <person name="Mittag M."/>
            <person name="Mittelmeier T."/>
            <person name="Moroney J.V."/>
            <person name="Moseley J."/>
            <person name="Napoli C."/>
            <person name="Nedelcu A.M."/>
            <person name="Niyogi K."/>
            <person name="Novoselov S.V."/>
            <person name="Paulsen I.T."/>
            <person name="Pazour G."/>
            <person name="Purton S."/>
            <person name="Ral J.P."/>
            <person name="Riano-Pachon D.M."/>
            <person name="Riekhof W."/>
            <person name="Rymarquis L."/>
            <person name="Schroda M."/>
            <person name="Stern D."/>
            <person name="Umen J."/>
            <person name="Willows R."/>
            <person name="Wilson N."/>
            <person name="Zimmer S.L."/>
            <person name="Allmer J."/>
            <person name="Balk J."/>
            <person name="Bisova K."/>
            <person name="Chen C.J."/>
            <person name="Elias M."/>
            <person name="Gendler K."/>
            <person name="Hauser C."/>
            <person name="Lamb M.R."/>
            <person name="Ledford H."/>
            <person name="Long J.C."/>
            <person name="Minagawa J."/>
            <person name="Page M.D."/>
            <person name="Pan J."/>
            <person name="Pootakham W."/>
            <person name="Roje S."/>
            <person name="Rose A."/>
            <person name="Stahlberg E."/>
            <person name="Terauchi A.M."/>
            <person name="Yang P."/>
            <person name="Ball S."/>
            <person name="Bowler C."/>
            <person name="Dieckmann C.L."/>
            <person name="Gladyshev V.N."/>
            <person name="Green P."/>
            <person name="Jorgensen R."/>
            <person name="Mayfield S."/>
            <person name="Mueller-Roeber B."/>
            <person name="Rajamani S."/>
            <person name="Sayre R.T."/>
            <person name="Brokstein P."/>
            <person name="Dubchak I."/>
            <person name="Goodstein D."/>
            <person name="Hornick L."/>
            <person name="Huang Y.W."/>
            <person name="Jhaveri J."/>
            <person name="Luo Y."/>
            <person name="Martinez D."/>
            <person name="Ngau W.C."/>
            <person name="Otillar B."/>
            <person name="Poliakov A."/>
            <person name="Porter A."/>
            <person name="Szajkowski L."/>
            <person name="Werner G."/>
            <person name="Zhou K."/>
            <person name="Grigoriev I.V."/>
            <person name="Rokhsar D.S."/>
            <person name="Grossman A.R."/>
        </authorList>
    </citation>
    <scope>NUCLEOTIDE SEQUENCE [LARGE SCALE GENOMIC DNA]</scope>
    <source>
        <strain evidence="11">CC-503</strain>
    </source>
</reference>
<feature type="domain" description="FAD dependent oxidoreductase" evidence="8">
    <location>
        <begin position="307"/>
        <end position="484"/>
    </location>
</feature>
<dbReference type="Pfam" id="PF16901">
    <property type="entry name" value="DAO_C"/>
    <property type="match status" value="1"/>
</dbReference>
<dbReference type="PaxDb" id="3055-EDP08798"/>
<dbReference type="OrthoDB" id="264015at2759"/>
<dbReference type="AlphaFoldDB" id="A0A2K3D061"/>
<dbReference type="Gene3D" id="1.10.8.870">
    <property type="entry name" value="Alpha-glycerophosphate oxidase, cap domain"/>
    <property type="match status" value="1"/>
</dbReference>
<feature type="domain" description="Alpha-glycerophosphate oxidase C-terminal" evidence="9">
    <location>
        <begin position="509"/>
        <end position="665"/>
    </location>
</feature>
<dbReference type="EMBL" id="CM008974">
    <property type="protein sequence ID" value="PNW73901.1"/>
    <property type="molecule type" value="Genomic_DNA"/>
</dbReference>
<dbReference type="RefSeq" id="XP_042917461.1">
    <property type="nucleotide sequence ID" value="XM_043069486.1"/>
</dbReference>
<evidence type="ECO:0000256" key="7">
    <source>
        <dbReference type="SAM" id="MobiDB-lite"/>
    </source>
</evidence>
<dbReference type="GO" id="GO:0005739">
    <property type="term" value="C:mitochondrion"/>
    <property type="evidence" value="ECO:0000318"/>
    <property type="project" value="GO_Central"/>
</dbReference>
<organism evidence="10 11">
    <name type="scientific">Chlamydomonas reinhardtii</name>
    <name type="common">Chlamydomonas smithii</name>
    <dbReference type="NCBI Taxonomy" id="3055"/>
    <lineage>
        <taxon>Eukaryota</taxon>
        <taxon>Viridiplantae</taxon>
        <taxon>Chlorophyta</taxon>
        <taxon>core chlorophytes</taxon>
        <taxon>Chlorophyceae</taxon>
        <taxon>CS clade</taxon>
        <taxon>Chlamydomonadales</taxon>
        <taxon>Chlamydomonadaceae</taxon>
        <taxon>Chlamydomonas</taxon>
    </lineage>
</organism>
<dbReference type="PANTHER" id="PTHR11985:SF15">
    <property type="entry name" value="GLYCEROL-3-PHOSPHATE DEHYDROGENASE, MITOCHONDRIAL"/>
    <property type="match status" value="1"/>
</dbReference>
<evidence type="ECO:0000256" key="6">
    <source>
        <dbReference type="ARBA" id="ARBA00023002"/>
    </source>
</evidence>
<dbReference type="PROSITE" id="PS00978">
    <property type="entry name" value="FAD_G3PDH_2"/>
    <property type="match status" value="1"/>
</dbReference>
<dbReference type="FunCoup" id="A0A2K3D061">
    <property type="interactions" value="1245"/>
</dbReference>
<evidence type="ECO:0000256" key="1">
    <source>
        <dbReference type="ARBA" id="ARBA00001974"/>
    </source>
</evidence>
<keyword evidence="11" id="KW-1185">Reference proteome</keyword>
<protein>
    <recommendedName>
        <fullName evidence="3">glycerol-3-phosphate dehydrogenase</fullName>
        <ecNumber evidence="3">1.1.5.3</ecNumber>
    </recommendedName>
</protein>
<dbReference type="GO" id="GO:0006072">
    <property type="term" value="P:glycerol-3-phosphate metabolic process"/>
    <property type="evidence" value="ECO:0000318"/>
    <property type="project" value="GO_Central"/>
</dbReference>
<gene>
    <name evidence="10" type="ORF">CHLRE_13g577450v5</name>
</gene>
<keyword evidence="4" id="KW-0285">Flavoprotein</keyword>
<dbReference type="InterPro" id="IPR031656">
    <property type="entry name" value="DAO_C"/>
</dbReference>
<feature type="region of interest" description="Disordered" evidence="7">
    <location>
        <begin position="115"/>
        <end position="157"/>
    </location>
</feature>
<keyword evidence="5" id="KW-0274">FAD</keyword>
<dbReference type="GO" id="GO:0004368">
    <property type="term" value="F:glycerol-3-phosphate dehydrogenase (quinone) activity"/>
    <property type="evidence" value="ECO:0000318"/>
    <property type="project" value="GO_Central"/>
</dbReference>
<evidence type="ECO:0000256" key="5">
    <source>
        <dbReference type="ARBA" id="ARBA00022827"/>
    </source>
</evidence>
<dbReference type="InParanoid" id="A0A2K3D061"/>
<dbReference type="PRINTS" id="PR01001">
    <property type="entry name" value="FADG3PDH"/>
</dbReference>
<dbReference type="EC" id="1.1.5.3" evidence="3"/>
<dbReference type="KEGG" id="cre:CHLRE_13g577450v5"/>
<dbReference type="Pfam" id="PF01266">
    <property type="entry name" value="DAO"/>
    <property type="match status" value="1"/>
</dbReference>
<evidence type="ECO:0000256" key="3">
    <source>
        <dbReference type="ARBA" id="ARBA00013029"/>
    </source>
</evidence>
<dbReference type="SUPFAM" id="SSF51905">
    <property type="entry name" value="FAD/NAD(P)-binding domain"/>
    <property type="match status" value="1"/>
</dbReference>
<dbReference type="GeneID" id="5719261"/>
<accession>A0A2K3D061</accession>
<dbReference type="PANTHER" id="PTHR11985">
    <property type="entry name" value="GLYCEROL-3-PHOSPHATE DEHYDROGENASE"/>
    <property type="match status" value="1"/>
</dbReference>
<evidence type="ECO:0000259" key="9">
    <source>
        <dbReference type="Pfam" id="PF16901"/>
    </source>
</evidence>
<sequence>MPLLSMFKALPAVAAAGALAAVSGAGYLLTQQQQHLWGGSGRPEGDDDLELLERPPPRPAQLERLRGSSRDRPFDLLVIGGGATGSGCALDAVTRMALRLASGWKLSQMEWTSGGGAAAGALGEAAEEPAAPPEPGAWAAAPPGASSERHGAMGCPGGPARFHSARHSCSTDARARSAAEAAAAAAGEEKSVPGGGGGAFSTRTTCACGVLDYRQLRLVWEALHERAVMLALAPHLAHPLPILTPCYKWWEVPYYWAGLKAYDLVAGRRSLVLSRYVAPTEALGLFPTLAQKQPDTGRQLKGANPDGKVVGAVVQDRLGQEPAFEVYARVVMNTTGCFSDQVRHMSQPDAPDIIQPSSGAHVTLPAWYAGTHSNGLIIPKTKDGRVVFMIPFLGHVIAGTTDSRCAVTARPTASSQEVGFILEALQDYLDIQVRPSDVLSTWSGIRPLAADPRAKDTQNTVRDHVIIEESDGMITVSGGKWTTYRSMAEEAVDLALATGRMPPNARPHSRTARLPLLGGAGYSHTLPQQLAQEHGRAVAEAAGGAGAAAAAAAAAKAGAGRGSGSGRVVIDEATAAHLAQAYGSRAGRVLQTAEDRGLGSRLVAGHPFLEAEVVYAVRHEYCHTPEDFLARRTRLAFLDARAALSALPRVVDIMAAECGWDAARRSAMSAAARDYLSTYLPTPAAAPAAPEPAVAASAVAAAAPAPAA</sequence>
<dbReference type="Proteomes" id="UP000006906">
    <property type="component" value="Chromosome 13"/>
</dbReference>
<evidence type="ECO:0000256" key="4">
    <source>
        <dbReference type="ARBA" id="ARBA00022630"/>
    </source>
</evidence>
<dbReference type="STRING" id="3055.A0A2K3D061"/>
<dbReference type="InterPro" id="IPR036188">
    <property type="entry name" value="FAD/NAD-bd_sf"/>
</dbReference>
<dbReference type="FunFam" id="3.50.50.60:FF:000771">
    <property type="entry name" value="Predicted protein"/>
    <property type="match status" value="1"/>
</dbReference>
<dbReference type="ExpressionAtlas" id="A0A2K3D061">
    <property type="expression patterns" value="baseline and differential"/>
</dbReference>
<comment type="similarity">
    <text evidence="2">Belongs to the FAD-dependent glycerol-3-phosphate dehydrogenase family.</text>
</comment>
<dbReference type="InterPro" id="IPR006076">
    <property type="entry name" value="FAD-dep_OxRdtase"/>
</dbReference>
<dbReference type="Gramene" id="PNW73901">
    <property type="protein sequence ID" value="PNW73901"/>
    <property type="gene ID" value="CHLRE_13g577450v5"/>
</dbReference>
<dbReference type="FunFam" id="1.10.8.870:FF:000010">
    <property type="entry name" value="Glycerol-3-phosphate dehydrogenase"/>
    <property type="match status" value="1"/>
</dbReference>
<feature type="compositionally biased region" description="Low complexity" evidence="7">
    <location>
        <begin position="136"/>
        <end position="145"/>
    </location>
</feature>
<evidence type="ECO:0000313" key="10">
    <source>
        <dbReference type="EMBL" id="PNW73901.1"/>
    </source>
</evidence>
<evidence type="ECO:0000259" key="8">
    <source>
        <dbReference type="Pfam" id="PF01266"/>
    </source>
</evidence>
<keyword evidence="6" id="KW-0560">Oxidoreductase</keyword>
<feature type="compositionally biased region" description="Basic and acidic residues" evidence="7">
    <location>
        <begin position="51"/>
        <end position="67"/>
    </location>
</feature>
<dbReference type="SUPFAM" id="SSF54373">
    <property type="entry name" value="FAD-linked reductases, C-terminal domain"/>
    <property type="match status" value="1"/>
</dbReference>
<comment type="cofactor">
    <cofactor evidence="1">
        <name>FAD</name>
        <dbReference type="ChEBI" id="CHEBI:57692"/>
    </cofactor>
</comment>
<name>A0A2K3D061_CHLRE</name>
<dbReference type="Gene3D" id="3.30.9.10">
    <property type="entry name" value="D-Amino Acid Oxidase, subunit A, domain 2"/>
    <property type="match status" value="1"/>
</dbReference>
<evidence type="ECO:0000256" key="2">
    <source>
        <dbReference type="ARBA" id="ARBA00007330"/>
    </source>
</evidence>
<dbReference type="InterPro" id="IPR000447">
    <property type="entry name" value="G3P_DH_FAD-dep"/>
</dbReference>